<organism evidence="2 3">
    <name type="scientific">Babesia ovis</name>
    <dbReference type="NCBI Taxonomy" id="5869"/>
    <lineage>
        <taxon>Eukaryota</taxon>
        <taxon>Sar</taxon>
        <taxon>Alveolata</taxon>
        <taxon>Apicomplexa</taxon>
        <taxon>Aconoidasida</taxon>
        <taxon>Piroplasmida</taxon>
        <taxon>Babesiidae</taxon>
        <taxon>Babesia</taxon>
    </lineage>
</organism>
<evidence type="ECO:0000313" key="2">
    <source>
        <dbReference type="EMBL" id="GFE53556.1"/>
    </source>
</evidence>
<reference evidence="2" key="1">
    <citation type="submission" date="2019-12" db="EMBL/GenBank/DDBJ databases">
        <title>Genome sequence of Babesia ovis.</title>
        <authorList>
            <person name="Yamagishi J."/>
            <person name="Sevinc F."/>
            <person name="Xuan X."/>
        </authorList>
    </citation>
    <scope>NUCLEOTIDE SEQUENCE</scope>
    <source>
        <strain evidence="2">Selcuk</strain>
    </source>
</reference>
<evidence type="ECO:0000256" key="1">
    <source>
        <dbReference type="SAM" id="Phobius"/>
    </source>
</evidence>
<keyword evidence="3" id="KW-1185">Reference proteome</keyword>
<dbReference type="OrthoDB" id="360042at2759"/>
<feature type="transmembrane region" description="Helical" evidence="1">
    <location>
        <begin position="322"/>
        <end position="346"/>
    </location>
</feature>
<evidence type="ECO:0000313" key="3">
    <source>
        <dbReference type="Proteomes" id="UP001057455"/>
    </source>
</evidence>
<keyword evidence="1 2" id="KW-0812">Transmembrane</keyword>
<feature type="transmembrane region" description="Helical" evidence="1">
    <location>
        <begin position="152"/>
        <end position="170"/>
    </location>
</feature>
<feature type="transmembrane region" description="Helical" evidence="1">
    <location>
        <begin position="182"/>
        <end position="201"/>
    </location>
</feature>
<gene>
    <name evidence="2" type="ORF">BaOVIS_009600</name>
</gene>
<dbReference type="AlphaFoldDB" id="A0A9W5TA27"/>
<feature type="transmembrane region" description="Helical" evidence="1">
    <location>
        <begin position="239"/>
        <end position="263"/>
    </location>
</feature>
<feature type="transmembrane region" description="Helical" evidence="1">
    <location>
        <begin position="15"/>
        <end position="33"/>
    </location>
</feature>
<proteinExistence type="predicted"/>
<accession>A0A9W5TA27</accession>
<feature type="transmembrane region" description="Helical" evidence="1">
    <location>
        <begin position="61"/>
        <end position="82"/>
    </location>
</feature>
<keyword evidence="1" id="KW-1133">Transmembrane helix</keyword>
<comment type="caution">
    <text evidence="2">The sequence shown here is derived from an EMBL/GenBank/DDBJ whole genome shotgun (WGS) entry which is preliminary data.</text>
</comment>
<protein>
    <submittedName>
        <fullName evidence="2">Transmembrane protein</fullName>
    </submittedName>
</protein>
<feature type="transmembrane region" description="Helical" evidence="1">
    <location>
        <begin position="213"/>
        <end position="232"/>
    </location>
</feature>
<dbReference type="EMBL" id="BLIY01000006">
    <property type="protein sequence ID" value="GFE53556.1"/>
    <property type="molecule type" value="Genomic_DNA"/>
</dbReference>
<keyword evidence="1" id="KW-0472">Membrane</keyword>
<dbReference type="Proteomes" id="UP001057455">
    <property type="component" value="Unassembled WGS sequence"/>
</dbReference>
<feature type="transmembrane region" description="Helical" evidence="1">
    <location>
        <begin position="94"/>
        <end position="116"/>
    </location>
</feature>
<sequence>MATFNKANGIYSAKLGLYMYAVAIQMIIGYFMLLCSPNKLNISKLVTSRSITDIQNVGFDMIQGAGILHILLSLATFGLLVLSHFVTSCFKLPMFVVTVVQTVYCSFTAGICALYLQRGYDSITATVQYFTQATIKTLSPEFNQLLVDNRNMLFVIGVLSVITTSFLHKAQVVKGTDSTTQVMVVIPCVSIGLGIAFGLSAPCRDYRTFTLGFFWTLVCVAGDIISSVSRFFCFKPFKLLMLAVYSMIVLMSIITVGICSKVYSNGRIDYSGYLDVVHGSIKAVTDSSNNSVKYDDVDGYVKKLTQRYTDEELTMYMGNGNFLLAIVLLCFICFLFGVLALLYSVFRLFDKARDSDEANVRPESEGVKVIVK</sequence>
<name>A0A9W5TA27_BABOV</name>